<accession>A0A2M6X0M2</accession>
<feature type="transmembrane region" description="Helical" evidence="6">
    <location>
        <begin position="485"/>
        <end position="505"/>
    </location>
</feature>
<organism evidence="7 8">
    <name type="scientific">Candidatus Andersenbacteria bacterium CG10_big_fil_rev_8_21_14_0_10_54_11</name>
    <dbReference type="NCBI Taxonomy" id="1974485"/>
    <lineage>
        <taxon>Bacteria</taxon>
        <taxon>Candidatus Anderseniibacteriota</taxon>
    </lineage>
</organism>
<feature type="transmembrane region" description="Helical" evidence="6">
    <location>
        <begin position="131"/>
        <end position="150"/>
    </location>
</feature>
<feature type="transmembrane region" description="Helical" evidence="6">
    <location>
        <begin position="162"/>
        <end position="183"/>
    </location>
</feature>
<evidence type="ECO:0000313" key="7">
    <source>
        <dbReference type="EMBL" id="PIT98558.1"/>
    </source>
</evidence>
<feature type="transmembrane region" description="Helical" evidence="6">
    <location>
        <begin position="220"/>
        <end position="237"/>
    </location>
</feature>
<dbReference type="PANTHER" id="PTHR30250:SF11">
    <property type="entry name" value="O-ANTIGEN TRANSPORTER-RELATED"/>
    <property type="match status" value="1"/>
</dbReference>
<dbReference type="EMBL" id="PEZP01000001">
    <property type="protein sequence ID" value="PIT98558.1"/>
    <property type="molecule type" value="Genomic_DNA"/>
</dbReference>
<evidence type="ECO:0000313" key="8">
    <source>
        <dbReference type="Proteomes" id="UP000230731"/>
    </source>
</evidence>
<feature type="transmembrane region" description="Helical" evidence="6">
    <location>
        <begin position="429"/>
        <end position="448"/>
    </location>
</feature>
<name>A0A2M6X0M2_9BACT</name>
<feature type="transmembrane region" description="Helical" evidence="6">
    <location>
        <begin position="195"/>
        <end position="214"/>
    </location>
</feature>
<feature type="transmembrane region" description="Helical" evidence="6">
    <location>
        <begin position="258"/>
        <end position="283"/>
    </location>
</feature>
<protein>
    <submittedName>
        <fullName evidence="7">Uncharacterized protein</fullName>
    </submittedName>
</protein>
<reference evidence="8" key="1">
    <citation type="submission" date="2017-09" db="EMBL/GenBank/DDBJ databases">
        <title>Depth-based differentiation of microbial function through sediment-hosted aquifers and enrichment of novel symbionts in the deep terrestrial subsurface.</title>
        <authorList>
            <person name="Probst A.J."/>
            <person name="Ladd B."/>
            <person name="Jarett J.K."/>
            <person name="Geller-Mcgrath D.E."/>
            <person name="Sieber C.M.K."/>
            <person name="Emerson J.B."/>
            <person name="Anantharaman K."/>
            <person name="Thomas B.C."/>
            <person name="Malmstrom R."/>
            <person name="Stieglmeier M."/>
            <person name="Klingl A."/>
            <person name="Woyke T."/>
            <person name="Ryan C.M."/>
            <person name="Banfield J.F."/>
        </authorList>
    </citation>
    <scope>NUCLEOTIDE SEQUENCE [LARGE SCALE GENOMIC DNA]</scope>
</reference>
<evidence type="ECO:0000256" key="4">
    <source>
        <dbReference type="ARBA" id="ARBA00022989"/>
    </source>
</evidence>
<dbReference type="Pfam" id="PF01943">
    <property type="entry name" value="Polysacc_synt"/>
    <property type="match status" value="1"/>
</dbReference>
<feature type="transmembrane region" description="Helical" evidence="6">
    <location>
        <begin position="460"/>
        <end position="479"/>
    </location>
</feature>
<keyword evidence="3 6" id="KW-0812">Transmembrane</keyword>
<feature type="transmembrane region" description="Helical" evidence="6">
    <location>
        <begin position="52"/>
        <end position="76"/>
    </location>
</feature>
<dbReference type="PANTHER" id="PTHR30250">
    <property type="entry name" value="PST FAMILY PREDICTED COLANIC ACID TRANSPORTER"/>
    <property type="match status" value="1"/>
</dbReference>
<feature type="transmembrane region" description="Helical" evidence="6">
    <location>
        <begin position="333"/>
        <end position="356"/>
    </location>
</feature>
<dbReference type="Proteomes" id="UP000230731">
    <property type="component" value="Unassembled WGS sequence"/>
</dbReference>
<evidence type="ECO:0000256" key="2">
    <source>
        <dbReference type="ARBA" id="ARBA00022475"/>
    </source>
</evidence>
<sequence>MSADLSDLPWSMKTSSQSALILSPSAWRVLHSSCFPIINESLLITSMRQSKLTGAISLVVAQAIVLLFGYAAHLWIGRILGPAPYGVYGVVLSIQSIIGLLLTLGVPIAVSRFVAQDTAHARSTLQQAIRLQISIALTIGLFTVLIAHPIAAILGDPGLTRLIRFVALVIVLQAAYPVFVQFLSGLHFFNRQAALTAVYASAKLIGTLALIYYWQVYGAFAGFAIGGIVAGILGWWWTRRAGGTASRRLPLKTFLQFAGTYVLILIGLQVLISLDLFMVKALLGSDVQAGYYNAAVTLARIPYLLLQGLTFVLLPSVSALTKPGADRTRAKTFIASVVRYLVILITPGALLAAATSRSLITLFYSQQYLPAAGALTLLMLGLSAIAFFLLLVNIAAGAGRAKAGLALTVLMIAVSAGTGAFLIPRFGIFGAALQTTIAGAVGCLYLAVYTHRTFAIPVPYRTLINSGIASAIAVAPTYIWKADGLLLPMQYLLLGGVYIAALILLQEVSPADRKRIAGIHPILSRLAPADS</sequence>
<keyword evidence="4 6" id="KW-1133">Transmembrane helix</keyword>
<evidence type="ECO:0000256" key="6">
    <source>
        <dbReference type="SAM" id="Phobius"/>
    </source>
</evidence>
<dbReference type="InterPro" id="IPR050833">
    <property type="entry name" value="Poly_Biosynth_Transport"/>
</dbReference>
<dbReference type="InterPro" id="IPR002797">
    <property type="entry name" value="Polysacc_synth"/>
</dbReference>
<evidence type="ECO:0000256" key="1">
    <source>
        <dbReference type="ARBA" id="ARBA00004651"/>
    </source>
</evidence>
<proteinExistence type="predicted"/>
<feature type="transmembrane region" description="Helical" evidence="6">
    <location>
        <begin position="88"/>
        <end position="110"/>
    </location>
</feature>
<dbReference type="GO" id="GO:0005886">
    <property type="term" value="C:plasma membrane"/>
    <property type="evidence" value="ECO:0007669"/>
    <property type="project" value="UniProtKB-SubCell"/>
</dbReference>
<keyword evidence="2" id="KW-1003">Cell membrane</keyword>
<evidence type="ECO:0000256" key="5">
    <source>
        <dbReference type="ARBA" id="ARBA00023136"/>
    </source>
</evidence>
<comment type="caution">
    <text evidence="7">The sequence shown here is derived from an EMBL/GenBank/DDBJ whole genome shotgun (WGS) entry which is preliminary data.</text>
</comment>
<feature type="transmembrane region" description="Helical" evidence="6">
    <location>
        <begin position="404"/>
        <end position="423"/>
    </location>
</feature>
<evidence type="ECO:0000256" key="3">
    <source>
        <dbReference type="ARBA" id="ARBA00022692"/>
    </source>
</evidence>
<comment type="subcellular location">
    <subcellularLocation>
        <location evidence="1">Cell membrane</location>
        <topology evidence="1">Multi-pass membrane protein</topology>
    </subcellularLocation>
</comment>
<feature type="transmembrane region" description="Helical" evidence="6">
    <location>
        <begin position="368"/>
        <end position="392"/>
    </location>
</feature>
<dbReference type="AlphaFoldDB" id="A0A2M6X0M2"/>
<feature type="transmembrane region" description="Helical" evidence="6">
    <location>
        <begin position="303"/>
        <end position="321"/>
    </location>
</feature>
<gene>
    <name evidence="7" type="ORF">COT71_00065</name>
</gene>
<keyword evidence="5 6" id="KW-0472">Membrane</keyword>